<dbReference type="KEGG" id="gba:J421_5906"/>
<dbReference type="InParanoid" id="W0RRV5"/>
<dbReference type="HOGENOM" id="CLU_379882_0_0_0"/>
<keyword evidence="3" id="KW-0614">Plasmid</keyword>
<dbReference type="PANTHER" id="PTHR36842">
    <property type="entry name" value="PROTEIN TOLB HOMOLOG"/>
    <property type="match status" value="1"/>
</dbReference>
<evidence type="ECO:0000256" key="2">
    <source>
        <dbReference type="SAM" id="Phobius"/>
    </source>
</evidence>
<keyword evidence="4" id="KW-1185">Reference proteome</keyword>
<dbReference type="SUPFAM" id="SSF82171">
    <property type="entry name" value="DPP6 N-terminal domain-like"/>
    <property type="match status" value="2"/>
</dbReference>
<proteinExistence type="inferred from homology"/>
<dbReference type="InterPro" id="IPR011659">
    <property type="entry name" value="WD40"/>
</dbReference>
<keyword evidence="2" id="KW-1133">Transmembrane helix</keyword>
<comment type="similarity">
    <text evidence="1">Belongs to the TolB family.</text>
</comment>
<reference evidence="3 4" key="1">
    <citation type="journal article" date="2014" name="Genome Announc.">
        <title>Genome Sequence and Methylome of Soil Bacterium Gemmatirosa kalamazoonensis KBS708T, a Member of the Rarely Cultivated Gemmatimonadetes Phylum.</title>
        <authorList>
            <person name="Debruyn J.M."/>
            <person name="Radosevich M."/>
            <person name="Wommack K.E."/>
            <person name="Polson S.W."/>
            <person name="Hauser L.J."/>
            <person name="Fawaz M.N."/>
            <person name="Korlach J."/>
            <person name="Tsai Y.C."/>
        </authorList>
    </citation>
    <scope>NUCLEOTIDE SEQUENCE [LARGE SCALE GENOMIC DNA]</scope>
    <source>
        <strain evidence="3 4">KBS708</strain>
        <plasmid evidence="4">Plasmid 2</plasmid>
    </source>
</reference>
<evidence type="ECO:0000256" key="1">
    <source>
        <dbReference type="ARBA" id="ARBA00009820"/>
    </source>
</evidence>
<gene>
    <name evidence="3" type="ORF">J421_5906</name>
</gene>
<geneLocation type="plasmid" evidence="3 4">
    <name>2</name>
</geneLocation>
<sequence length="730" mass="77630">MPDTPAPDREEILAQLDRVLASAGFRRADRSSALLRFVVERALDGDDERLKEYTLGAEALGRGVAFDPRTDPIVRAEASRLRERLARYYAADGADDPVVIALPKGSYVPRFAPRGDAMTTTTAGRRVGPPDRVVWGVAGAALALSIVAAVAWTRATRVRDMDGTPLRLEVELRSDGVLGSEVGPDVAVARDGTRLVFVARDSAGLAHLYTRRLDESAVARLAGTDGARVPFLSPDGRWVGFFADGALKKTPTDGGSPVVLCEATDVLGAAWGDDGTIVAALNPTGGLWRVPEAGGAPRVLVDLSAEHAQPVWPQILPGGAVLYTRHTRIDTDRADVEVYDPRTGTRRRVVRGGTYARWLPNGYLAYVNQGTLYAASFDVARLAVTGTAVPVLDDVAYSRAFGYAQLDVSPAGGGTLVYRRSAASGRFVVAWIDRAGRVSPLLDRPGRYAWPALSRDGRRLAVTSMDAGQGAILVHDAASGETRRLTGAAAEHGGLLWWSDATLLVGGRGGIASLRVDRAEAPRVLLPVSDVAVPWSVAPGGRLLAYYALHPGTGFDLWTAPLGGDSARAALGTPTSLLRTSAFEVYPAISPDGRWLAYGSNESGAWEIHVRRMGGGASVRVSPTGGRVPRWSPNGRELLYQTEDQRVFVTTFHVRGATFTVDPPRPWGGSGAPPLGDTGVLPGFDVAPDGERIAALLPAAAPAERQSPDHVTMVLNFLGAVRRRVDGARR</sequence>
<dbReference type="AlphaFoldDB" id="W0RRV5"/>
<protein>
    <submittedName>
        <fullName evidence="3">WD40-like beta Propeller containing protein</fullName>
    </submittedName>
</protein>
<dbReference type="InterPro" id="IPR011042">
    <property type="entry name" value="6-blade_b-propeller_TolB-like"/>
</dbReference>
<evidence type="ECO:0000313" key="3">
    <source>
        <dbReference type="EMBL" id="AHG93441.1"/>
    </source>
</evidence>
<organism evidence="3 4">
    <name type="scientific">Gemmatirosa kalamazoonensis</name>
    <dbReference type="NCBI Taxonomy" id="861299"/>
    <lineage>
        <taxon>Bacteria</taxon>
        <taxon>Pseudomonadati</taxon>
        <taxon>Gemmatimonadota</taxon>
        <taxon>Gemmatimonadia</taxon>
        <taxon>Gemmatimonadales</taxon>
        <taxon>Gemmatimonadaceae</taxon>
        <taxon>Gemmatirosa</taxon>
    </lineage>
</organism>
<name>W0RRV5_9BACT</name>
<dbReference type="Pfam" id="PF07676">
    <property type="entry name" value="PD40"/>
    <property type="match status" value="2"/>
</dbReference>
<dbReference type="eggNOG" id="COG0823">
    <property type="taxonomic scope" value="Bacteria"/>
</dbReference>
<dbReference type="Gene3D" id="2.120.10.30">
    <property type="entry name" value="TolB, C-terminal domain"/>
    <property type="match status" value="3"/>
</dbReference>
<dbReference type="EMBL" id="CP007130">
    <property type="protein sequence ID" value="AHG93441.1"/>
    <property type="molecule type" value="Genomic_DNA"/>
</dbReference>
<accession>W0RRV5</accession>
<dbReference type="OrthoDB" id="99231at2"/>
<keyword evidence="2" id="KW-0472">Membrane</keyword>
<feature type="transmembrane region" description="Helical" evidence="2">
    <location>
        <begin position="133"/>
        <end position="152"/>
    </location>
</feature>
<dbReference type="eggNOG" id="COG0457">
    <property type="taxonomic scope" value="Bacteria"/>
</dbReference>
<dbReference type="Proteomes" id="UP000019151">
    <property type="component" value="Plasmid 2"/>
</dbReference>
<evidence type="ECO:0000313" key="4">
    <source>
        <dbReference type="Proteomes" id="UP000019151"/>
    </source>
</evidence>
<keyword evidence="2" id="KW-0812">Transmembrane</keyword>
<dbReference type="RefSeq" id="WP_158508984.1">
    <property type="nucleotide sequence ID" value="NZ_CP007130.1"/>
</dbReference>